<comment type="caution">
    <text evidence="2">The sequence shown here is derived from an EMBL/GenBank/DDBJ whole genome shotgun (WGS) entry which is preliminary data.</text>
</comment>
<feature type="compositionally biased region" description="Low complexity" evidence="1">
    <location>
        <begin position="121"/>
        <end position="136"/>
    </location>
</feature>
<evidence type="ECO:0000313" key="2">
    <source>
        <dbReference type="EMBL" id="CAD8143045.1"/>
    </source>
</evidence>
<reference evidence="2" key="1">
    <citation type="submission" date="2021-01" db="EMBL/GenBank/DDBJ databases">
        <authorList>
            <consortium name="Genoscope - CEA"/>
            <person name="William W."/>
        </authorList>
    </citation>
    <scope>NUCLEOTIDE SEQUENCE</scope>
</reference>
<dbReference type="Proteomes" id="UP000689195">
    <property type="component" value="Unassembled WGS sequence"/>
</dbReference>
<feature type="region of interest" description="Disordered" evidence="1">
    <location>
        <begin position="114"/>
        <end position="141"/>
    </location>
</feature>
<evidence type="ECO:0000256" key="1">
    <source>
        <dbReference type="SAM" id="MobiDB-lite"/>
    </source>
</evidence>
<name>A0A8S1SQL4_9CILI</name>
<sequence length="266" mass="31877">MKESVYSMELGELLGTRPRILRKERNIGADKFIYAYLSNDKIHYSLTSNANWQELQFKSTPQLLKSNQANPNKMRYFQHDENRVEDSIDQFKKSSIQQQQHFLNQQIQESEKDVNCKKDLSQQSSKSNSIKSKNNQTHSKIADKNENNKYLKIINIWKYYKFIILINQQLENCQRLKNKVNQNIFRFYVRNSTQQQGILYSSIRYGYYKYEDASYKQVVELKNRYYLSEMMNNEFVTTNKNYRYGLKGYTKFPIYPSSKPQNIDKE</sequence>
<accession>A0A8S1SQL4</accession>
<dbReference type="AlphaFoldDB" id="A0A8S1SQL4"/>
<proteinExistence type="predicted"/>
<dbReference type="EMBL" id="CAJJDO010000012">
    <property type="protein sequence ID" value="CAD8143045.1"/>
    <property type="molecule type" value="Genomic_DNA"/>
</dbReference>
<keyword evidence="3" id="KW-1185">Reference proteome</keyword>
<protein>
    <submittedName>
        <fullName evidence="2">Uncharacterized protein</fullName>
    </submittedName>
</protein>
<organism evidence="2 3">
    <name type="scientific">Paramecium pentaurelia</name>
    <dbReference type="NCBI Taxonomy" id="43138"/>
    <lineage>
        <taxon>Eukaryota</taxon>
        <taxon>Sar</taxon>
        <taxon>Alveolata</taxon>
        <taxon>Ciliophora</taxon>
        <taxon>Intramacronucleata</taxon>
        <taxon>Oligohymenophorea</taxon>
        <taxon>Peniculida</taxon>
        <taxon>Parameciidae</taxon>
        <taxon>Paramecium</taxon>
    </lineage>
</organism>
<gene>
    <name evidence="2" type="ORF">PPENT_87.1.T0120011</name>
</gene>
<evidence type="ECO:0000313" key="3">
    <source>
        <dbReference type="Proteomes" id="UP000689195"/>
    </source>
</evidence>